<keyword evidence="2" id="KW-0472">Membrane</keyword>
<gene>
    <name evidence="4" type="ORF">DVH21_25955</name>
</gene>
<evidence type="ECO:0000256" key="2">
    <source>
        <dbReference type="SAM" id="Phobius"/>
    </source>
</evidence>
<name>A0A6N3K9H6_9ACTN</name>
<dbReference type="Proteomes" id="UP000253958">
    <property type="component" value="Chromosome"/>
</dbReference>
<dbReference type="PROSITE" id="PS51318">
    <property type="entry name" value="TAT"/>
    <property type="match status" value="1"/>
</dbReference>
<accession>A0A6N3K9H6</accession>
<organism evidence="4 5">
    <name type="scientific">Micromonospora aurantiaca</name>
    <name type="common">nom. illeg.</name>
    <dbReference type="NCBI Taxonomy" id="47850"/>
    <lineage>
        <taxon>Bacteria</taxon>
        <taxon>Bacillati</taxon>
        <taxon>Actinomycetota</taxon>
        <taxon>Actinomycetes</taxon>
        <taxon>Micromonosporales</taxon>
        <taxon>Micromonosporaceae</taxon>
        <taxon>Micromonospora</taxon>
    </lineage>
</organism>
<dbReference type="Gene3D" id="2.60.40.230">
    <property type="entry name" value="Neocarzinostatin-like"/>
    <property type="match status" value="1"/>
</dbReference>
<feature type="compositionally biased region" description="Polar residues" evidence="1">
    <location>
        <begin position="37"/>
        <end position="55"/>
    </location>
</feature>
<feature type="signal peptide" evidence="3">
    <location>
        <begin position="1"/>
        <end position="28"/>
    </location>
</feature>
<evidence type="ECO:0000256" key="3">
    <source>
        <dbReference type="SAM" id="SignalP"/>
    </source>
</evidence>
<feature type="region of interest" description="Disordered" evidence="1">
    <location>
        <begin position="26"/>
        <end position="55"/>
    </location>
</feature>
<keyword evidence="2" id="KW-1133">Transmembrane helix</keyword>
<reference evidence="4 5" key="2">
    <citation type="submission" date="2018-08" db="EMBL/GenBank/DDBJ databases">
        <title>Streptomyces kandeliansis sp. nov., an endophytic bacterium isolated from mangrove plant.</title>
        <authorList>
            <person name="Wang R."/>
        </authorList>
    </citation>
    <scope>NUCLEOTIDE SEQUENCE [LARGE SCALE GENOMIC DNA]</scope>
    <source>
        <strain evidence="5">H14(2018)</strain>
    </source>
</reference>
<dbReference type="AlphaFoldDB" id="A0A6N3K9H6"/>
<dbReference type="RefSeq" id="WP_114920629.1">
    <property type="nucleotide sequence ID" value="NZ_CP031263.1"/>
</dbReference>
<evidence type="ECO:0008006" key="6">
    <source>
        <dbReference type="Google" id="ProtNLM"/>
    </source>
</evidence>
<evidence type="ECO:0000313" key="4">
    <source>
        <dbReference type="EMBL" id="AXH93104.1"/>
    </source>
</evidence>
<dbReference type="InterPro" id="IPR027273">
    <property type="entry name" value="Neocarzinostatin-like"/>
</dbReference>
<dbReference type="InterPro" id="IPR006311">
    <property type="entry name" value="TAT_signal"/>
</dbReference>
<feature type="region of interest" description="Disordered" evidence="1">
    <location>
        <begin position="168"/>
        <end position="209"/>
    </location>
</feature>
<evidence type="ECO:0000256" key="1">
    <source>
        <dbReference type="SAM" id="MobiDB-lite"/>
    </source>
</evidence>
<protein>
    <recommendedName>
        <fullName evidence="6">MYXO-CTERM domain-containing protein</fullName>
    </recommendedName>
</protein>
<keyword evidence="2" id="KW-0812">Transmembrane</keyword>
<feature type="chain" id="PRO_5026674666" description="MYXO-CTERM domain-containing protein" evidence="3">
    <location>
        <begin position="29"/>
        <end position="276"/>
    </location>
</feature>
<keyword evidence="3" id="KW-0732">Signal</keyword>
<reference evidence="4 5" key="1">
    <citation type="submission" date="2018-07" db="EMBL/GenBank/DDBJ databases">
        <authorList>
            <person name="Ye Y."/>
        </authorList>
    </citation>
    <scope>NUCLEOTIDE SEQUENCE [LARGE SCALE GENOMIC DNA]</scope>
    <source>
        <strain evidence="5">H14(2018)</strain>
    </source>
</reference>
<feature type="transmembrane region" description="Helical" evidence="2">
    <location>
        <begin position="247"/>
        <end position="266"/>
    </location>
</feature>
<evidence type="ECO:0000313" key="5">
    <source>
        <dbReference type="Proteomes" id="UP000253958"/>
    </source>
</evidence>
<sequence length="276" mass="26953">MRARRRTILTTVLLTAAAVVATPAPAHASTATGSGGQKLTVTPSTDLSRSGATVSVSGRGYDVDKGIYVAYCVDNGPGVAATPCGGGADTTGSLGASQWISSNPPAYAEGLPKPYGPGGSFSVTVKVTPTIGDVDCTVRRCAVVTRADHTRASDRSQDVRVPVTFAAGATSAPPKAGPAPKATTPAAAPRTTTAQDAPAPAASGSAPAAAGAAGVTGAATGAGAPSQAAAGDLHVTRVSDTSGAGRGWTAGVMAAALALAVLLGLGRWRRRRGAGR</sequence>
<dbReference type="SUPFAM" id="SSF49319">
    <property type="entry name" value="Actinoxanthin-like"/>
    <property type="match status" value="1"/>
</dbReference>
<proteinExistence type="predicted"/>
<dbReference type="EMBL" id="CP031263">
    <property type="protein sequence ID" value="AXH93104.1"/>
    <property type="molecule type" value="Genomic_DNA"/>
</dbReference>